<comment type="caution">
    <text evidence="1">The sequence shown here is derived from an EMBL/GenBank/DDBJ whole genome shotgun (WGS) entry which is preliminary data.</text>
</comment>
<sequence>MMIVRDENFKPILNRNFIEEKDGDGTILNESERYFTMPAFDYLIKLILKTPVKLEDILKGYIISEDEDGRFNF</sequence>
<dbReference type="EMBL" id="LVEN01000035">
    <property type="protein sequence ID" value="OCB72081.1"/>
    <property type="molecule type" value="Genomic_DNA"/>
</dbReference>
<dbReference type="RefSeq" id="WP_065450589.1">
    <property type="nucleotide sequence ID" value="NZ_LVEN01000035.1"/>
</dbReference>
<gene>
    <name evidence="1" type="ORF">FLP_16330</name>
</gene>
<accession>A0ABX2XGJ2</accession>
<proteinExistence type="predicted"/>
<protein>
    <submittedName>
        <fullName evidence="1">Uncharacterized protein</fullName>
    </submittedName>
</protein>
<name>A0ABX2XGJ2_9FLAO</name>
<reference evidence="2" key="1">
    <citation type="submission" date="2016-03" db="EMBL/GenBank/DDBJ databases">
        <title>Draft genome sequence of Paenibacillus glacialis DSM 22343.</title>
        <authorList>
            <person name="Shin S.-K."/>
            <person name="Yi H."/>
        </authorList>
    </citation>
    <scope>NUCLEOTIDE SEQUENCE [LARGE SCALE GENOMIC DNA]</scope>
    <source>
        <strain evidence="2">CCUG 60099</strain>
    </source>
</reference>
<evidence type="ECO:0000313" key="2">
    <source>
        <dbReference type="Proteomes" id="UP000093343"/>
    </source>
</evidence>
<organism evidence="1 2">
    <name type="scientific">Flavobacterium piscis</name>
    <dbReference type="NCBI Taxonomy" id="1114874"/>
    <lineage>
        <taxon>Bacteria</taxon>
        <taxon>Pseudomonadati</taxon>
        <taxon>Bacteroidota</taxon>
        <taxon>Flavobacteriia</taxon>
        <taxon>Flavobacteriales</taxon>
        <taxon>Flavobacteriaceae</taxon>
        <taxon>Flavobacterium</taxon>
    </lineage>
</organism>
<keyword evidence="2" id="KW-1185">Reference proteome</keyword>
<dbReference type="Proteomes" id="UP000093343">
    <property type="component" value="Unassembled WGS sequence"/>
</dbReference>
<evidence type="ECO:0000313" key="1">
    <source>
        <dbReference type="EMBL" id="OCB72081.1"/>
    </source>
</evidence>